<accession>A0A6A4W8L5</accession>
<dbReference type="GO" id="GO:0017080">
    <property type="term" value="F:sodium channel regulator activity"/>
    <property type="evidence" value="ECO:0007669"/>
    <property type="project" value="TreeGrafter"/>
</dbReference>
<organism evidence="2 3">
    <name type="scientific">Amphibalanus amphitrite</name>
    <name type="common">Striped barnacle</name>
    <name type="synonym">Balanus amphitrite</name>
    <dbReference type="NCBI Taxonomy" id="1232801"/>
    <lineage>
        <taxon>Eukaryota</taxon>
        <taxon>Metazoa</taxon>
        <taxon>Ecdysozoa</taxon>
        <taxon>Arthropoda</taxon>
        <taxon>Crustacea</taxon>
        <taxon>Multicrustacea</taxon>
        <taxon>Cirripedia</taxon>
        <taxon>Thoracica</taxon>
        <taxon>Thoracicalcarea</taxon>
        <taxon>Balanomorpha</taxon>
        <taxon>Balanoidea</taxon>
        <taxon>Balanidae</taxon>
        <taxon>Amphibalaninae</taxon>
        <taxon>Amphibalanus</taxon>
    </lineage>
</organism>
<dbReference type="Proteomes" id="UP000440578">
    <property type="component" value="Unassembled WGS sequence"/>
</dbReference>
<dbReference type="EMBL" id="VIIS01001378">
    <property type="protein sequence ID" value="KAF0299292.1"/>
    <property type="molecule type" value="Genomic_DNA"/>
</dbReference>
<name>A0A6A4W8L5_AMPAM</name>
<protein>
    <submittedName>
        <fullName evidence="2">Protein tipE</fullName>
    </submittedName>
</protein>
<gene>
    <name evidence="2" type="primary">tipE_3</name>
    <name evidence="2" type="ORF">FJT64_027941</name>
</gene>
<dbReference type="OrthoDB" id="8175770at2759"/>
<dbReference type="PANTHER" id="PTHR12335">
    <property type="entry name" value="TIPE PROTEIN TEMPERATURE-INDUCED PARALYTIC E"/>
    <property type="match status" value="1"/>
</dbReference>
<dbReference type="Pfam" id="PF16972">
    <property type="entry name" value="TipE"/>
    <property type="match status" value="1"/>
</dbReference>
<keyword evidence="1" id="KW-1133">Transmembrane helix</keyword>
<feature type="transmembrane region" description="Helical" evidence="1">
    <location>
        <begin position="12"/>
        <end position="39"/>
    </location>
</feature>
<sequence>MPKKKPHPLSRLRYYVTLLASVVAIVSFCALLFLVPFVFDPAISTLSAGFPEQPATCRLAALRIGERLSSCNWTSCSEGCTAPLVTCVQLLVDVSHVPYEQFDRAPAAYDQSVWQLSQVPLKINIQSCGYPPRVNCTVFWRQLLEAADGPGGATDGPGNAAQPPTKLTPLERLQRRLADGPFPVPCFPSREMPDMVIFSYDYSRELTTLVLAGAVPAGAILLTVGFLCYCYCGWCRRSCPQLHIPGETDRPSMVPPELTVSMASSVAEKQ</sequence>
<evidence type="ECO:0000256" key="1">
    <source>
        <dbReference type="SAM" id="Phobius"/>
    </source>
</evidence>
<comment type="caution">
    <text evidence="2">The sequence shown here is derived from an EMBL/GenBank/DDBJ whole genome shotgun (WGS) entry which is preliminary data.</text>
</comment>
<evidence type="ECO:0000313" key="3">
    <source>
        <dbReference type="Proteomes" id="UP000440578"/>
    </source>
</evidence>
<keyword evidence="3" id="KW-1185">Reference proteome</keyword>
<evidence type="ECO:0000313" key="2">
    <source>
        <dbReference type="EMBL" id="KAF0299292.1"/>
    </source>
</evidence>
<keyword evidence="1" id="KW-0472">Membrane</keyword>
<proteinExistence type="predicted"/>
<dbReference type="AlphaFoldDB" id="A0A6A4W8L5"/>
<dbReference type="GO" id="GO:0005886">
    <property type="term" value="C:plasma membrane"/>
    <property type="evidence" value="ECO:0007669"/>
    <property type="project" value="TreeGrafter"/>
</dbReference>
<feature type="transmembrane region" description="Helical" evidence="1">
    <location>
        <begin position="209"/>
        <end position="232"/>
    </location>
</feature>
<dbReference type="PANTHER" id="PTHR12335:SF6">
    <property type="entry name" value="PROTEIN TIPE"/>
    <property type="match status" value="1"/>
</dbReference>
<reference evidence="2 3" key="1">
    <citation type="submission" date="2019-07" db="EMBL/GenBank/DDBJ databases">
        <title>Draft genome assembly of a fouling barnacle, Amphibalanus amphitrite (Darwin, 1854): The first reference genome for Thecostraca.</title>
        <authorList>
            <person name="Kim W."/>
        </authorList>
    </citation>
    <scope>NUCLEOTIDE SEQUENCE [LARGE SCALE GENOMIC DNA]</scope>
    <source>
        <strain evidence="2">SNU_AA5</strain>
        <tissue evidence="2">Soma without cirri and trophi</tissue>
    </source>
</reference>
<dbReference type="GO" id="GO:0002028">
    <property type="term" value="P:regulation of sodium ion transport"/>
    <property type="evidence" value="ECO:0007669"/>
    <property type="project" value="TreeGrafter"/>
</dbReference>
<keyword evidence="1" id="KW-0812">Transmembrane</keyword>
<dbReference type="InterPro" id="IPR031578">
    <property type="entry name" value="TipE"/>
</dbReference>